<keyword evidence="3" id="KW-1185">Reference proteome</keyword>
<gene>
    <name evidence="2" type="ORF">OL599_07140</name>
</gene>
<organism evidence="2 3">
    <name type="scientific">Limobrevibacterium gyesilva</name>
    <dbReference type="NCBI Taxonomy" id="2991712"/>
    <lineage>
        <taxon>Bacteria</taxon>
        <taxon>Pseudomonadati</taxon>
        <taxon>Pseudomonadota</taxon>
        <taxon>Alphaproteobacteria</taxon>
        <taxon>Acetobacterales</taxon>
        <taxon>Acetobacteraceae</taxon>
        <taxon>Limobrevibacterium</taxon>
    </lineage>
</organism>
<proteinExistence type="predicted"/>
<protein>
    <submittedName>
        <fullName evidence="2">TIGR02391 family protein</fullName>
    </submittedName>
</protein>
<dbReference type="NCBIfam" id="TIGR02391">
    <property type="entry name" value="hypoth_ymh"/>
    <property type="match status" value="1"/>
</dbReference>
<reference evidence="2" key="1">
    <citation type="submission" date="2022-09" db="EMBL/GenBank/DDBJ databases">
        <title>Rhodovastum sp. nov. RN2-1 isolated from soil in Seongnam, South Korea.</title>
        <authorList>
            <person name="Le N.T."/>
        </authorList>
    </citation>
    <scope>NUCLEOTIDE SEQUENCE</scope>
    <source>
        <strain evidence="2">RN2-1</strain>
    </source>
</reference>
<dbReference type="AlphaFoldDB" id="A0AA41YPN8"/>
<feature type="domain" description="Conserved hypothetical protein CHP02391" evidence="1">
    <location>
        <begin position="139"/>
        <end position="259"/>
    </location>
</feature>
<dbReference type="RefSeq" id="WP_264712980.1">
    <property type="nucleotide sequence ID" value="NZ_JAPDNT010000003.1"/>
</dbReference>
<dbReference type="Proteomes" id="UP001165679">
    <property type="component" value="Unassembled WGS sequence"/>
</dbReference>
<accession>A0AA41YPN8</accession>
<evidence type="ECO:0000313" key="2">
    <source>
        <dbReference type="EMBL" id="MCW3474353.1"/>
    </source>
</evidence>
<name>A0AA41YPN8_9PROT</name>
<comment type="caution">
    <text evidence="2">The sequence shown here is derived from an EMBL/GenBank/DDBJ whole genome shotgun (WGS) entry which is preliminary data.</text>
</comment>
<dbReference type="Pfam" id="PF09509">
    <property type="entry name" value="Hypoth_Ymh"/>
    <property type="match status" value="1"/>
</dbReference>
<sequence>MLFEQSHLDSIARALADEGLTGSEIGHLLRICKMGDFDPVSPGMNITKWKRLQIAFVGKQNATQERRAILQFIREAMAPANHLSNPGRHEAMRYRLNQALLLAGLQCTEEGKVETAEAATTLSQAENRARSMRAGLERRNVHPEVLRFCAAEWLVDDYFHAVQEAVKSVMDRLRKSTGLTTDGGELVSFVLGGETPMLAINPRQTKSQRDEQKGFVNLLTGAVGMFRNPTAHEARIHWPMSQQDAEDIMSMVSLFHRRLDGATMPPRV</sequence>
<dbReference type="EMBL" id="JAPDNT010000003">
    <property type="protein sequence ID" value="MCW3474353.1"/>
    <property type="molecule type" value="Genomic_DNA"/>
</dbReference>
<reference evidence="2" key="2">
    <citation type="submission" date="2022-10" db="EMBL/GenBank/DDBJ databases">
        <authorList>
            <person name="Trinh H.N."/>
        </authorList>
    </citation>
    <scope>NUCLEOTIDE SEQUENCE</scope>
    <source>
        <strain evidence="2">RN2-1</strain>
    </source>
</reference>
<evidence type="ECO:0000259" key="1">
    <source>
        <dbReference type="Pfam" id="PF09509"/>
    </source>
</evidence>
<dbReference type="InterPro" id="IPR012654">
    <property type="entry name" value="CHP02391"/>
</dbReference>
<evidence type="ECO:0000313" key="3">
    <source>
        <dbReference type="Proteomes" id="UP001165679"/>
    </source>
</evidence>